<keyword evidence="6 11" id="KW-0378">Hydrolase</keyword>
<organism evidence="13 14">
    <name type="scientific">Oceanococcus atlanticus</name>
    <dbReference type="NCBI Taxonomy" id="1317117"/>
    <lineage>
        <taxon>Bacteria</taxon>
        <taxon>Pseudomonadati</taxon>
        <taxon>Pseudomonadota</taxon>
        <taxon>Gammaproteobacteria</taxon>
        <taxon>Chromatiales</taxon>
        <taxon>Oceanococcaceae</taxon>
        <taxon>Oceanococcus</taxon>
    </lineage>
</organism>
<dbReference type="InterPro" id="IPR001478">
    <property type="entry name" value="PDZ"/>
</dbReference>
<dbReference type="CDD" id="cd06163">
    <property type="entry name" value="S2P-M50_PDZ_RseP-like"/>
    <property type="match status" value="2"/>
</dbReference>
<dbReference type="SUPFAM" id="SSF50156">
    <property type="entry name" value="PDZ domain-like"/>
    <property type="match status" value="2"/>
</dbReference>
<feature type="transmembrane region" description="Helical" evidence="11">
    <location>
        <begin position="6"/>
        <end position="29"/>
    </location>
</feature>
<dbReference type="OrthoDB" id="9782003at2"/>
<dbReference type="EC" id="3.4.24.-" evidence="11"/>
<evidence type="ECO:0000313" key="13">
    <source>
        <dbReference type="EMBL" id="ORE87032.1"/>
    </source>
</evidence>
<evidence type="ECO:0000256" key="5">
    <source>
        <dbReference type="ARBA" id="ARBA00022692"/>
    </source>
</evidence>
<keyword evidence="11" id="KW-0479">Metal-binding</keyword>
<keyword evidence="14" id="KW-1185">Reference proteome</keyword>
<dbReference type="RefSeq" id="WP_083561239.1">
    <property type="nucleotide sequence ID" value="NZ_AQQV01000002.1"/>
</dbReference>
<accession>A0A1Y1SES0</accession>
<evidence type="ECO:0000259" key="12">
    <source>
        <dbReference type="PROSITE" id="PS50106"/>
    </source>
</evidence>
<dbReference type="GO" id="GO:0046872">
    <property type="term" value="F:metal ion binding"/>
    <property type="evidence" value="ECO:0007669"/>
    <property type="project" value="UniProtKB-KW"/>
</dbReference>
<evidence type="ECO:0000313" key="14">
    <source>
        <dbReference type="Proteomes" id="UP000192342"/>
    </source>
</evidence>
<gene>
    <name evidence="13" type="ORF">ATO7_08332</name>
</gene>
<protein>
    <recommendedName>
        <fullName evidence="11">Zinc metalloprotease</fullName>
        <ecNumber evidence="11">3.4.24.-</ecNumber>
    </recommendedName>
</protein>
<comment type="caution">
    <text evidence="13">The sequence shown here is derived from an EMBL/GenBank/DDBJ whole genome shotgun (WGS) entry which is preliminary data.</text>
</comment>
<dbReference type="PROSITE" id="PS50106">
    <property type="entry name" value="PDZ"/>
    <property type="match status" value="1"/>
</dbReference>
<evidence type="ECO:0000256" key="8">
    <source>
        <dbReference type="ARBA" id="ARBA00022989"/>
    </source>
</evidence>
<evidence type="ECO:0000256" key="11">
    <source>
        <dbReference type="RuleBase" id="RU362031"/>
    </source>
</evidence>
<dbReference type="Pfam" id="PF02163">
    <property type="entry name" value="Peptidase_M50"/>
    <property type="match status" value="1"/>
</dbReference>
<feature type="transmembrane region" description="Helical" evidence="11">
    <location>
        <begin position="98"/>
        <end position="119"/>
    </location>
</feature>
<dbReference type="Proteomes" id="UP000192342">
    <property type="component" value="Unassembled WGS sequence"/>
</dbReference>
<dbReference type="GO" id="GO:0016020">
    <property type="term" value="C:membrane"/>
    <property type="evidence" value="ECO:0007669"/>
    <property type="project" value="UniProtKB-SubCell"/>
</dbReference>
<dbReference type="NCBIfam" id="TIGR00054">
    <property type="entry name" value="RIP metalloprotease RseP"/>
    <property type="match status" value="1"/>
</dbReference>
<dbReference type="InterPro" id="IPR004387">
    <property type="entry name" value="Pept_M50_Zn"/>
</dbReference>
<dbReference type="Gene3D" id="2.30.42.10">
    <property type="match status" value="2"/>
</dbReference>
<evidence type="ECO:0000256" key="2">
    <source>
        <dbReference type="ARBA" id="ARBA00004141"/>
    </source>
</evidence>
<keyword evidence="4 13" id="KW-0645">Protease</keyword>
<dbReference type="STRING" id="1317117.ATO7_08332"/>
<evidence type="ECO:0000256" key="4">
    <source>
        <dbReference type="ARBA" id="ARBA00022670"/>
    </source>
</evidence>
<feature type="transmembrane region" description="Helical" evidence="11">
    <location>
        <begin position="366"/>
        <end position="385"/>
    </location>
</feature>
<dbReference type="Pfam" id="PF17820">
    <property type="entry name" value="PDZ_6"/>
    <property type="match status" value="1"/>
</dbReference>
<evidence type="ECO:0000256" key="6">
    <source>
        <dbReference type="ARBA" id="ARBA00022801"/>
    </source>
</evidence>
<dbReference type="InterPro" id="IPR036034">
    <property type="entry name" value="PDZ_sf"/>
</dbReference>
<dbReference type="InterPro" id="IPR008915">
    <property type="entry name" value="Peptidase_M50"/>
</dbReference>
<dbReference type="EMBL" id="AQQV01000002">
    <property type="protein sequence ID" value="ORE87032.1"/>
    <property type="molecule type" value="Genomic_DNA"/>
</dbReference>
<keyword evidence="9 11" id="KW-0482">Metalloprotease</keyword>
<dbReference type="CDD" id="cd23081">
    <property type="entry name" value="cpPDZ_EcRseP-like"/>
    <property type="match status" value="1"/>
</dbReference>
<evidence type="ECO:0000256" key="10">
    <source>
        <dbReference type="ARBA" id="ARBA00023136"/>
    </source>
</evidence>
<dbReference type="AlphaFoldDB" id="A0A1Y1SES0"/>
<feature type="transmembrane region" description="Helical" evidence="11">
    <location>
        <begin position="430"/>
        <end position="450"/>
    </location>
</feature>
<keyword evidence="10 11" id="KW-0472">Membrane</keyword>
<comment type="cofactor">
    <cofactor evidence="1 11">
        <name>Zn(2+)</name>
        <dbReference type="ChEBI" id="CHEBI:29105"/>
    </cofactor>
</comment>
<reference evidence="13 14" key="1">
    <citation type="submission" date="2013-04" db="EMBL/GenBank/DDBJ databases">
        <title>Oceanococcus atlanticus 22II-S10r2 Genome Sequencing.</title>
        <authorList>
            <person name="Lai Q."/>
            <person name="Li G."/>
            <person name="Shao Z."/>
        </authorList>
    </citation>
    <scope>NUCLEOTIDE SEQUENCE [LARGE SCALE GENOMIC DNA]</scope>
    <source>
        <strain evidence="13 14">22II-S10r2</strain>
    </source>
</reference>
<dbReference type="InterPro" id="IPR041489">
    <property type="entry name" value="PDZ_6"/>
</dbReference>
<evidence type="ECO:0000256" key="9">
    <source>
        <dbReference type="ARBA" id="ARBA00023049"/>
    </source>
</evidence>
<dbReference type="PANTHER" id="PTHR42837:SF2">
    <property type="entry name" value="MEMBRANE METALLOPROTEASE ARASP2, CHLOROPLASTIC-RELATED"/>
    <property type="match status" value="1"/>
</dbReference>
<evidence type="ECO:0000256" key="1">
    <source>
        <dbReference type="ARBA" id="ARBA00001947"/>
    </source>
</evidence>
<name>A0A1Y1SES0_9GAMM</name>
<proteinExistence type="inferred from homology"/>
<keyword evidence="8 11" id="KW-1133">Transmembrane helix</keyword>
<feature type="transmembrane region" description="Helical" evidence="11">
    <location>
        <begin position="392"/>
        <end position="410"/>
    </location>
</feature>
<dbReference type="PANTHER" id="PTHR42837">
    <property type="entry name" value="REGULATOR OF SIGMA-E PROTEASE RSEP"/>
    <property type="match status" value="1"/>
</dbReference>
<sequence length="451" mass="49182">MLEVLWSAGAFVVAVGFLVAFHEFGHFWVARRCGVQVLRYSIGFGPVVARRYGRDGVEYALSAIPLGGYVKMLDERESEVPDAQKHKAFNRKSVAQRIAIVAAGPLANFLFAIVAYWAMFVIGQDGLRPVIGPVAEQTRAASAGLREGDEVLSLDGRDIAVWDELRPQLLDAALTQEHVPVAVRRAGGKVEQLSLNLRGVSVDPQDVFNQIGIVLPRFEYAAVIGQVVPGEAAQRAGLEPGDRIQRLNGQTIQSWQQLRDWVREHPGEIVRVDYQRNGQNLSLEMPLGLHDENGRTIGRFGAGVAAQPELWQDLQVDWRLSPWAAVPAAVSQTVDMSVLTLQMLARMVTGDVSVRNISGPLHIAEYAGATAAVGIVAFLSFLAVISISLGVLNLLPIPVLDGGHLLYYLVEWLKGSPVSERVQLMGQQVGMAALLMLMSVAFYNDIVRLVG</sequence>
<dbReference type="GO" id="GO:0006508">
    <property type="term" value="P:proteolysis"/>
    <property type="evidence" value="ECO:0007669"/>
    <property type="project" value="UniProtKB-KW"/>
</dbReference>
<keyword evidence="5 11" id="KW-0812">Transmembrane</keyword>
<dbReference type="SMART" id="SM00228">
    <property type="entry name" value="PDZ"/>
    <property type="match status" value="2"/>
</dbReference>
<feature type="domain" description="PDZ" evidence="12">
    <location>
        <begin position="199"/>
        <end position="254"/>
    </location>
</feature>
<evidence type="ECO:0000256" key="7">
    <source>
        <dbReference type="ARBA" id="ARBA00022833"/>
    </source>
</evidence>
<dbReference type="GO" id="GO:0004222">
    <property type="term" value="F:metalloendopeptidase activity"/>
    <property type="evidence" value="ECO:0007669"/>
    <property type="project" value="InterPro"/>
</dbReference>
<comment type="subcellular location">
    <subcellularLocation>
        <location evidence="2">Membrane</location>
        <topology evidence="2">Multi-pass membrane protein</topology>
    </subcellularLocation>
</comment>
<evidence type="ECO:0000256" key="3">
    <source>
        <dbReference type="ARBA" id="ARBA00007931"/>
    </source>
</evidence>
<comment type="similarity">
    <text evidence="3 11">Belongs to the peptidase M50B family.</text>
</comment>
<keyword evidence="7 11" id="KW-0862">Zinc</keyword>